<dbReference type="EMBL" id="MZGX01000036">
    <property type="protein sequence ID" value="OPX42019.1"/>
    <property type="molecule type" value="Genomic_DNA"/>
</dbReference>
<evidence type="ECO:0000313" key="2">
    <source>
        <dbReference type="Proteomes" id="UP000191554"/>
    </source>
</evidence>
<gene>
    <name evidence="1" type="ORF">CLHUN_40780</name>
</gene>
<comment type="caution">
    <text evidence="1">The sequence shown here is derived from an EMBL/GenBank/DDBJ whole genome shotgun (WGS) entry which is preliminary data.</text>
</comment>
<dbReference type="AlphaFoldDB" id="A0A1V4SDM0"/>
<accession>A0A1V4SDM0</accession>
<organism evidence="1 2">
    <name type="scientific">Ruminiclostridium hungatei</name>
    <name type="common">Clostridium hungatei</name>
    <dbReference type="NCBI Taxonomy" id="48256"/>
    <lineage>
        <taxon>Bacteria</taxon>
        <taxon>Bacillati</taxon>
        <taxon>Bacillota</taxon>
        <taxon>Clostridia</taxon>
        <taxon>Eubacteriales</taxon>
        <taxon>Oscillospiraceae</taxon>
        <taxon>Ruminiclostridium</taxon>
    </lineage>
</organism>
<evidence type="ECO:0000313" key="1">
    <source>
        <dbReference type="EMBL" id="OPX42019.1"/>
    </source>
</evidence>
<dbReference type="RefSeq" id="WP_165755811.1">
    <property type="nucleotide sequence ID" value="NZ_MZGX01000036.1"/>
</dbReference>
<proteinExistence type="predicted"/>
<dbReference type="Proteomes" id="UP000191554">
    <property type="component" value="Unassembled WGS sequence"/>
</dbReference>
<keyword evidence="2" id="KW-1185">Reference proteome</keyword>
<sequence>MGKPSIGTAQIPAPEKEKKQVIKELTVLKENSKETIYNLIFSEISVEKTGNDKR</sequence>
<reference evidence="1 2" key="1">
    <citation type="submission" date="2017-03" db="EMBL/GenBank/DDBJ databases">
        <title>Genome sequence of Clostridium hungatei DSM 14427.</title>
        <authorList>
            <person name="Poehlein A."/>
            <person name="Daniel R."/>
        </authorList>
    </citation>
    <scope>NUCLEOTIDE SEQUENCE [LARGE SCALE GENOMIC DNA]</scope>
    <source>
        <strain evidence="1 2">DSM 14427</strain>
    </source>
</reference>
<protein>
    <submittedName>
        <fullName evidence="1">Uncharacterized protein</fullName>
    </submittedName>
</protein>
<name>A0A1V4SDM0_RUMHU</name>